<dbReference type="InterPro" id="IPR011962">
    <property type="entry name" value="dCTP_deaminase"/>
</dbReference>
<keyword evidence="2" id="KW-0546">Nucleotide metabolism</keyword>
<dbReference type="Pfam" id="PF22769">
    <property type="entry name" value="DCD"/>
    <property type="match status" value="1"/>
</dbReference>
<dbReference type="InterPro" id="IPR036157">
    <property type="entry name" value="dUTPase-like_sf"/>
</dbReference>
<dbReference type="PANTHER" id="PTHR42680:SF3">
    <property type="entry name" value="DCTP DEAMINASE"/>
    <property type="match status" value="1"/>
</dbReference>
<name>A0A0G0W9S0_UNCC2</name>
<accession>A0A0G0W9S0</accession>
<dbReference type="EMBL" id="LCBL01000001">
    <property type="protein sequence ID" value="KKS09744.1"/>
    <property type="molecule type" value="Genomic_DNA"/>
</dbReference>
<dbReference type="PANTHER" id="PTHR42680">
    <property type="entry name" value="DCTP DEAMINASE"/>
    <property type="match status" value="1"/>
</dbReference>
<keyword evidence="1" id="KW-0378">Hydrolase</keyword>
<sequence>MVLGVDKLLELVKTKKLVENLCDRELNNPEGTGFDLRVGEFFKISGEGYLGETERKTCDIESIAKFKEGKIQSVTVNPGDFYLIKTIETVNIPENLVAVFKPRTTMQRMGIFFRSSQGAPGYSGELTFAIANAGPCKVKIELGARVAHVMFHEVNGATNLYRGQWQGGRVTTEGKEVQV</sequence>
<organism evidence="3 4">
    <name type="scientific">candidate division CPR2 bacterium GW2011_GWC1_41_48</name>
    <dbReference type="NCBI Taxonomy" id="1618344"/>
    <lineage>
        <taxon>Bacteria</taxon>
        <taxon>Bacteria division CPR2</taxon>
    </lineage>
</organism>
<dbReference type="GO" id="GO:0008829">
    <property type="term" value="F:dCTP deaminase activity"/>
    <property type="evidence" value="ECO:0007669"/>
    <property type="project" value="InterPro"/>
</dbReference>
<evidence type="ECO:0000313" key="3">
    <source>
        <dbReference type="EMBL" id="KKS09744.1"/>
    </source>
</evidence>
<dbReference type="AlphaFoldDB" id="A0A0G0W9S0"/>
<evidence type="ECO:0000256" key="2">
    <source>
        <dbReference type="ARBA" id="ARBA00023080"/>
    </source>
</evidence>
<gene>
    <name evidence="3" type="ORF">UU65_C0001G0149</name>
</gene>
<dbReference type="GO" id="GO:0006229">
    <property type="term" value="P:dUTP biosynthetic process"/>
    <property type="evidence" value="ECO:0007669"/>
    <property type="project" value="InterPro"/>
</dbReference>
<reference evidence="3 4" key="1">
    <citation type="journal article" date="2015" name="Nature">
        <title>rRNA introns, odd ribosomes, and small enigmatic genomes across a large radiation of phyla.</title>
        <authorList>
            <person name="Brown C.T."/>
            <person name="Hug L.A."/>
            <person name="Thomas B.C."/>
            <person name="Sharon I."/>
            <person name="Castelle C.J."/>
            <person name="Singh A."/>
            <person name="Wilkins M.J."/>
            <person name="Williams K.H."/>
            <person name="Banfield J.F."/>
        </authorList>
    </citation>
    <scope>NUCLEOTIDE SEQUENCE [LARGE SCALE GENOMIC DNA]</scope>
</reference>
<dbReference type="Proteomes" id="UP000033869">
    <property type="component" value="Unassembled WGS sequence"/>
</dbReference>
<proteinExistence type="predicted"/>
<comment type="caution">
    <text evidence="3">The sequence shown here is derived from an EMBL/GenBank/DDBJ whole genome shotgun (WGS) entry which is preliminary data.</text>
</comment>
<dbReference type="SUPFAM" id="SSF51283">
    <property type="entry name" value="dUTPase-like"/>
    <property type="match status" value="1"/>
</dbReference>
<evidence type="ECO:0000313" key="4">
    <source>
        <dbReference type="Proteomes" id="UP000033869"/>
    </source>
</evidence>
<evidence type="ECO:0000256" key="1">
    <source>
        <dbReference type="ARBA" id="ARBA00022801"/>
    </source>
</evidence>
<protein>
    <submittedName>
        <fullName evidence="3">Uncharacterized protein</fullName>
    </submittedName>
</protein>
<dbReference type="InterPro" id="IPR033704">
    <property type="entry name" value="dUTPase_trimeric"/>
</dbReference>
<dbReference type="Gene3D" id="2.70.40.10">
    <property type="match status" value="1"/>
</dbReference>
<dbReference type="CDD" id="cd07557">
    <property type="entry name" value="trimeric_dUTPase"/>
    <property type="match status" value="1"/>
</dbReference>